<dbReference type="PROSITE" id="PS50893">
    <property type="entry name" value="ABC_TRANSPORTER_2"/>
    <property type="match status" value="2"/>
</dbReference>
<dbReference type="Pfam" id="PF16326">
    <property type="entry name" value="ABC_tran_CTD"/>
    <property type="match status" value="1"/>
</dbReference>
<feature type="binding site" evidence="11">
    <location>
        <begin position="321"/>
        <end position="328"/>
    </location>
    <ligand>
        <name>ATP</name>
        <dbReference type="ChEBI" id="CHEBI:30616"/>
        <label>2</label>
    </ligand>
</feature>
<feature type="binding site" evidence="11">
    <location>
        <begin position="36"/>
        <end position="43"/>
    </location>
    <ligand>
        <name>ATP</name>
        <dbReference type="ChEBI" id="CHEBI:30616"/>
        <label>1</label>
    </ligand>
</feature>
<dbReference type="EC" id="3.6.1.-" evidence="11"/>
<proteinExistence type="inferred from homology"/>
<evidence type="ECO:0000256" key="8">
    <source>
        <dbReference type="ARBA" id="ARBA00023204"/>
    </source>
</evidence>
<organism evidence="14 15">
    <name type="scientific">Synoicihabitans lomoniglobus</name>
    <dbReference type="NCBI Taxonomy" id="2909285"/>
    <lineage>
        <taxon>Bacteria</taxon>
        <taxon>Pseudomonadati</taxon>
        <taxon>Verrucomicrobiota</taxon>
        <taxon>Opitutia</taxon>
        <taxon>Opitutales</taxon>
        <taxon>Opitutaceae</taxon>
        <taxon>Synoicihabitans</taxon>
    </lineage>
</organism>
<comment type="subcellular location">
    <subcellularLocation>
        <location evidence="11">Cytoplasm</location>
    </subcellularLocation>
    <text evidence="11">Associates with ribosomes.</text>
</comment>
<dbReference type="GO" id="GO:0016887">
    <property type="term" value="F:ATP hydrolysis activity"/>
    <property type="evidence" value="ECO:0007669"/>
    <property type="project" value="UniProtKB-UniRule"/>
</dbReference>
<evidence type="ECO:0000313" key="15">
    <source>
        <dbReference type="Proteomes" id="UP001218638"/>
    </source>
</evidence>
<keyword evidence="4 11" id="KW-0227">DNA damage</keyword>
<dbReference type="InterPro" id="IPR037118">
    <property type="entry name" value="Val-tRNA_synth_C_sf"/>
</dbReference>
<dbReference type="PROSITE" id="PS00211">
    <property type="entry name" value="ABC_TRANSPORTER_1"/>
    <property type="match status" value="1"/>
</dbReference>
<dbReference type="InterPro" id="IPR032524">
    <property type="entry name" value="ABC_tran_C"/>
</dbReference>
<evidence type="ECO:0000256" key="11">
    <source>
        <dbReference type="HAMAP-Rule" id="MF_00848"/>
    </source>
</evidence>
<sequence length="609" mass="67349">MPLLTLLDLHHAFGGPPVLDGVNFQVDAGERVCLVGRNGSGKSTLMRLLAGEMKPDQGSISKQSGMRVARLLQEIPTDVTGSVFDVVSGGLKPLHDHEEEWEQDVRLDDLFDRMRLEQGADFAALSGGLKRRVLLARALASGPDLLLLDEPTNHLDIESIEWIESFLLESKLSLFFVTHDRTFLKRLATRIVELDRGELTNWDCDFDTYLVRRAARLEVEERERALKDKVLAQEEAWIRRGVKARRTRDQGRVTRLKSLRAERRARRDVAGKATITLSEAERSGQRVVEAIGIDFAYPNSAPLVRGLDLLVSRGDKIGLIGPNGAGKTTLIKLLLGQLMPTGGELKQGTKQEVVYLDQLRAQIDDNKTVAENVSEGSDFVTIDGKRKHVISYLEDFLFEPDRSRTPAKVLSGGERNRLLLARLFTKPANVLVLDEPTNDLDAETLDLLENLLVEFTGTLLLVSHDRDFLDNVVTTTLVTEGNGRWSEYVGGYSDYVAERARNAPAPAATASSSSAKSQVAGGIKSAPKPRKLNSNEKRELEELPTKIEALDAEQAKLTAQLGDPTLYTERATEVPALKARLEAIESESAAAFTRWEELEALQAAFEKGS</sequence>
<comment type="similarity">
    <text evidence="10 11">Belongs to the ABC transporter superfamily. ABCF family. Uup subfamily.</text>
</comment>
<evidence type="ECO:0000256" key="2">
    <source>
        <dbReference type="ARBA" id="ARBA00022737"/>
    </source>
</evidence>
<keyword evidence="15" id="KW-1185">Reference proteome</keyword>
<keyword evidence="3 11" id="KW-0547">Nucleotide-binding</keyword>
<dbReference type="AlphaFoldDB" id="A0AAE9ZY61"/>
<dbReference type="GO" id="GO:0043022">
    <property type="term" value="F:ribosome binding"/>
    <property type="evidence" value="ECO:0007669"/>
    <property type="project" value="UniProtKB-UniRule"/>
</dbReference>
<accession>A0AAE9ZY61</accession>
<dbReference type="Pfam" id="PF00005">
    <property type="entry name" value="ABC_tran"/>
    <property type="match status" value="2"/>
</dbReference>
<evidence type="ECO:0000256" key="7">
    <source>
        <dbReference type="ARBA" id="ARBA00023125"/>
    </source>
</evidence>
<dbReference type="PANTHER" id="PTHR42855">
    <property type="entry name" value="ABC TRANSPORTER ATP-BINDING SUBUNIT"/>
    <property type="match status" value="1"/>
</dbReference>
<evidence type="ECO:0000256" key="12">
    <source>
        <dbReference type="SAM" id="MobiDB-lite"/>
    </source>
</evidence>
<dbReference type="HAMAP" id="MF_00848">
    <property type="entry name" value="Uup"/>
    <property type="match status" value="1"/>
</dbReference>
<dbReference type="GO" id="GO:0003677">
    <property type="term" value="F:DNA binding"/>
    <property type="evidence" value="ECO:0007669"/>
    <property type="project" value="UniProtKB-UniRule"/>
</dbReference>
<feature type="region of interest" description="Disordered" evidence="12">
    <location>
        <begin position="505"/>
        <end position="539"/>
    </location>
</feature>
<dbReference type="InterPro" id="IPR051309">
    <property type="entry name" value="ABCF_ATPase"/>
</dbReference>
<keyword evidence="1 11" id="KW-0963">Cytoplasm</keyword>
<evidence type="ECO:0000256" key="9">
    <source>
        <dbReference type="ARBA" id="ARBA00049360"/>
    </source>
</evidence>
<dbReference type="Pfam" id="PF12848">
    <property type="entry name" value="ABC_tran_Xtn"/>
    <property type="match status" value="1"/>
</dbReference>
<dbReference type="InterPro" id="IPR032781">
    <property type="entry name" value="ABC_tran_Xtn"/>
</dbReference>
<dbReference type="InterPro" id="IPR003593">
    <property type="entry name" value="AAA+_ATPase"/>
</dbReference>
<name>A0AAE9ZY61_9BACT</name>
<dbReference type="InterPro" id="IPR043686">
    <property type="entry name" value="Uup"/>
</dbReference>
<dbReference type="Gene3D" id="1.10.287.380">
    <property type="entry name" value="Valyl-tRNA synthetase, C-terminal domain"/>
    <property type="match status" value="1"/>
</dbReference>
<feature type="compositionally biased region" description="Low complexity" evidence="12">
    <location>
        <begin position="505"/>
        <end position="520"/>
    </location>
</feature>
<keyword evidence="8 11" id="KW-0234">DNA repair</keyword>
<dbReference type="InterPro" id="IPR017871">
    <property type="entry name" value="ABC_transporter-like_CS"/>
</dbReference>
<feature type="domain" description="ABC transporter" evidence="13">
    <location>
        <begin position="4"/>
        <end position="221"/>
    </location>
</feature>
<dbReference type="RefSeq" id="WP_330928680.1">
    <property type="nucleotide sequence ID" value="NZ_CP119075.1"/>
</dbReference>
<dbReference type="GO" id="GO:0005737">
    <property type="term" value="C:cytoplasm"/>
    <property type="evidence" value="ECO:0007669"/>
    <property type="project" value="UniProtKB-SubCell"/>
</dbReference>
<evidence type="ECO:0000256" key="1">
    <source>
        <dbReference type="ARBA" id="ARBA00022490"/>
    </source>
</evidence>
<comment type="catalytic activity">
    <reaction evidence="9 11">
        <text>ATP + H2O = ADP + phosphate + H(+)</text>
        <dbReference type="Rhea" id="RHEA:13065"/>
        <dbReference type="ChEBI" id="CHEBI:15377"/>
        <dbReference type="ChEBI" id="CHEBI:15378"/>
        <dbReference type="ChEBI" id="CHEBI:30616"/>
        <dbReference type="ChEBI" id="CHEBI:43474"/>
        <dbReference type="ChEBI" id="CHEBI:456216"/>
    </reaction>
</comment>
<dbReference type="GO" id="GO:0005524">
    <property type="term" value="F:ATP binding"/>
    <property type="evidence" value="ECO:0007669"/>
    <property type="project" value="UniProtKB-UniRule"/>
</dbReference>
<dbReference type="EMBL" id="CP119075">
    <property type="protein sequence ID" value="WED63328.1"/>
    <property type="molecule type" value="Genomic_DNA"/>
</dbReference>
<dbReference type="InterPro" id="IPR003439">
    <property type="entry name" value="ABC_transporter-like_ATP-bd"/>
</dbReference>
<evidence type="ECO:0000259" key="13">
    <source>
        <dbReference type="PROSITE" id="PS50893"/>
    </source>
</evidence>
<dbReference type="Proteomes" id="UP001218638">
    <property type="component" value="Chromosome"/>
</dbReference>
<keyword evidence="6 11" id="KW-0067">ATP-binding</keyword>
<dbReference type="FunFam" id="3.40.50.300:FF:000309">
    <property type="entry name" value="ABC transporter ATP-binding protein"/>
    <property type="match status" value="1"/>
</dbReference>
<dbReference type="InterPro" id="IPR027417">
    <property type="entry name" value="P-loop_NTPase"/>
</dbReference>
<evidence type="ECO:0000256" key="3">
    <source>
        <dbReference type="ARBA" id="ARBA00022741"/>
    </source>
</evidence>
<dbReference type="PANTHER" id="PTHR42855:SF1">
    <property type="entry name" value="ABC TRANSPORTER DOMAIN-CONTAINING PROTEIN"/>
    <property type="match status" value="1"/>
</dbReference>
<comment type="function">
    <text evidence="11">Probably plays a role in ribosome assembly or function. May be involved in resolution of branched DNA intermediates that result from template switching in postreplication gaps. Binds DNA and has ATPase activity.</text>
</comment>
<dbReference type="KEGG" id="slom:PXH66_13400"/>
<keyword evidence="5 11" id="KW-0378">Hydrolase</keyword>
<keyword evidence="2 11" id="KW-0677">Repeat</keyword>
<dbReference type="SMART" id="SM00382">
    <property type="entry name" value="AAA"/>
    <property type="match status" value="2"/>
</dbReference>
<dbReference type="GO" id="GO:0006281">
    <property type="term" value="P:DNA repair"/>
    <property type="evidence" value="ECO:0007669"/>
    <property type="project" value="UniProtKB-KW"/>
</dbReference>
<evidence type="ECO:0000313" key="14">
    <source>
        <dbReference type="EMBL" id="WED63328.1"/>
    </source>
</evidence>
<gene>
    <name evidence="11" type="primary">uup</name>
    <name evidence="14" type="ORF">PXH66_13400</name>
</gene>
<dbReference type="FunFam" id="3.40.50.300:FF:000011">
    <property type="entry name" value="Putative ABC transporter ATP-binding component"/>
    <property type="match status" value="1"/>
</dbReference>
<reference evidence="14" key="1">
    <citation type="submission" date="2023-03" db="EMBL/GenBank/DDBJ databases">
        <title>Lomoglobus Profundus gen. nov., sp. nov., a novel member of the phylum Verrucomicrobia, isolated from deep-marine sediment of South China Sea.</title>
        <authorList>
            <person name="Ahmad T."/>
            <person name="Ishaq S.E."/>
            <person name="Wang F."/>
        </authorList>
    </citation>
    <scope>NUCLEOTIDE SEQUENCE</scope>
    <source>
        <strain evidence="14">LMO-M01</strain>
    </source>
</reference>
<feature type="domain" description="ABC transporter" evidence="13">
    <location>
        <begin position="288"/>
        <end position="509"/>
    </location>
</feature>
<evidence type="ECO:0000256" key="4">
    <source>
        <dbReference type="ARBA" id="ARBA00022763"/>
    </source>
</evidence>
<keyword evidence="7 11" id="KW-0238">DNA-binding</keyword>
<dbReference type="CDD" id="cd03221">
    <property type="entry name" value="ABCF_EF-3"/>
    <property type="match status" value="2"/>
</dbReference>
<evidence type="ECO:0000256" key="6">
    <source>
        <dbReference type="ARBA" id="ARBA00022840"/>
    </source>
</evidence>
<evidence type="ECO:0000256" key="5">
    <source>
        <dbReference type="ARBA" id="ARBA00022801"/>
    </source>
</evidence>
<protein>
    <recommendedName>
        <fullName evidence="11">ATP-binding protein Uup</fullName>
        <ecNumber evidence="11">3.6.1.-</ecNumber>
    </recommendedName>
</protein>
<dbReference type="Gene3D" id="3.40.50.300">
    <property type="entry name" value="P-loop containing nucleotide triphosphate hydrolases"/>
    <property type="match status" value="2"/>
</dbReference>
<evidence type="ECO:0000256" key="10">
    <source>
        <dbReference type="ARBA" id="ARBA00061478"/>
    </source>
</evidence>
<dbReference type="SUPFAM" id="SSF52540">
    <property type="entry name" value="P-loop containing nucleoside triphosphate hydrolases"/>
    <property type="match status" value="2"/>
</dbReference>